<evidence type="ECO:0000313" key="2">
    <source>
        <dbReference type="EMBL" id="GBM55837.1"/>
    </source>
</evidence>
<feature type="compositionally biased region" description="Basic and acidic residues" evidence="1">
    <location>
        <begin position="10"/>
        <end position="39"/>
    </location>
</feature>
<feature type="compositionally biased region" description="Basic and acidic residues" evidence="1">
    <location>
        <begin position="56"/>
        <end position="65"/>
    </location>
</feature>
<evidence type="ECO:0000313" key="3">
    <source>
        <dbReference type="Proteomes" id="UP000499080"/>
    </source>
</evidence>
<sequence>MKNLSPKIEVNCEREFDSSPGRPEEPRPEKSEAELKAELDSSPVEPDVISVSCLVEESRPEKSEAELDSSPVEPDVISVSCLEEESRPEKFEAGLRAERKDSLVKPPVARSSTPRKAKTKALLLLKESVPKRQVRAKRKRVQ</sequence>
<dbReference type="AlphaFoldDB" id="A0A4Y2GRP6"/>
<feature type="region of interest" description="Disordered" evidence="1">
    <location>
        <begin position="1"/>
        <end position="91"/>
    </location>
</feature>
<protein>
    <submittedName>
        <fullName evidence="2">Uncharacterized protein</fullName>
    </submittedName>
</protein>
<organism evidence="2 3">
    <name type="scientific">Araneus ventricosus</name>
    <name type="common">Orbweaver spider</name>
    <name type="synonym">Epeira ventricosa</name>
    <dbReference type="NCBI Taxonomy" id="182803"/>
    <lineage>
        <taxon>Eukaryota</taxon>
        <taxon>Metazoa</taxon>
        <taxon>Ecdysozoa</taxon>
        <taxon>Arthropoda</taxon>
        <taxon>Chelicerata</taxon>
        <taxon>Arachnida</taxon>
        <taxon>Araneae</taxon>
        <taxon>Araneomorphae</taxon>
        <taxon>Entelegynae</taxon>
        <taxon>Araneoidea</taxon>
        <taxon>Araneidae</taxon>
        <taxon>Araneus</taxon>
    </lineage>
</organism>
<gene>
    <name evidence="2" type="ORF">AVEN_105553_1</name>
</gene>
<evidence type="ECO:0000256" key="1">
    <source>
        <dbReference type="SAM" id="MobiDB-lite"/>
    </source>
</evidence>
<proteinExistence type="predicted"/>
<dbReference type="EMBL" id="BGPR01001517">
    <property type="protein sequence ID" value="GBM55837.1"/>
    <property type="molecule type" value="Genomic_DNA"/>
</dbReference>
<dbReference type="Proteomes" id="UP000499080">
    <property type="component" value="Unassembled WGS sequence"/>
</dbReference>
<name>A0A4Y2GRP6_ARAVE</name>
<reference evidence="2 3" key="1">
    <citation type="journal article" date="2019" name="Sci. Rep.">
        <title>Orb-weaving spider Araneus ventricosus genome elucidates the spidroin gene catalogue.</title>
        <authorList>
            <person name="Kono N."/>
            <person name="Nakamura H."/>
            <person name="Ohtoshi R."/>
            <person name="Moran D.A.P."/>
            <person name="Shinohara A."/>
            <person name="Yoshida Y."/>
            <person name="Fujiwara M."/>
            <person name="Mori M."/>
            <person name="Tomita M."/>
            <person name="Arakawa K."/>
        </authorList>
    </citation>
    <scope>NUCLEOTIDE SEQUENCE [LARGE SCALE GENOMIC DNA]</scope>
</reference>
<keyword evidence="3" id="KW-1185">Reference proteome</keyword>
<accession>A0A4Y2GRP6</accession>
<comment type="caution">
    <text evidence="2">The sequence shown here is derived from an EMBL/GenBank/DDBJ whole genome shotgun (WGS) entry which is preliminary data.</text>
</comment>